<accession>A0AAV7UZM0</accession>
<evidence type="ECO:0000313" key="2">
    <source>
        <dbReference type="EMBL" id="KAJ1193530.1"/>
    </source>
</evidence>
<name>A0AAV7UZM0_PLEWA</name>
<protein>
    <submittedName>
        <fullName evidence="2">Uncharacterized protein</fullName>
    </submittedName>
</protein>
<proteinExistence type="predicted"/>
<gene>
    <name evidence="2" type="ORF">NDU88_002827</name>
</gene>
<evidence type="ECO:0000256" key="1">
    <source>
        <dbReference type="SAM" id="MobiDB-lite"/>
    </source>
</evidence>
<comment type="caution">
    <text evidence="2">The sequence shown here is derived from an EMBL/GenBank/DDBJ whole genome shotgun (WGS) entry which is preliminary data.</text>
</comment>
<feature type="region of interest" description="Disordered" evidence="1">
    <location>
        <begin position="1"/>
        <end position="42"/>
    </location>
</feature>
<keyword evidence="3" id="KW-1185">Reference proteome</keyword>
<feature type="compositionally biased region" description="Basic and acidic residues" evidence="1">
    <location>
        <begin position="15"/>
        <end position="25"/>
    </location>
</feature>
<dbReference type="EMBL" id="JANPWB010000004">
    <property type="protein sequence ID" value="KAJ1193530.1"/>
    <property type="molecule type" value="Genomic_DNA"/>
</dbReference>
<reference evidence="2" key="1">
    <citation type="journal article" date="2022" name="bioRxiv">
        <title>Sequencing and chromosome-scale assembly of the giantPleurodeles waltlgenome.</title>
        <authorList>
            <person name="Brown T."/>
            <person name="Elewa A."/>
            <person name="Iarovenko S."/>
            <person name="Subramanian E."/>
            <person name="Araus A.J."/>
            <person name="Petzold A."/>
            <person name="Susuki M."/>
            <person name="Suzuki K.-i.T."/>
            <person name="Hayashi T."/>
            <person name="Toyoda A."/>
            <person name="Oliveira C."/>
            <person name="Osipova E."/>
            <person name="Leigh N.D."/>
            <person name="Simon A."/>
            <person name="Yun M.H."/>
        </authorList>
    </citation>
    <scope>NUCLEOTIDE SEQUENCE</scope>
    <source>
        <strain evidence="2">20211129_DDA</strain>
        <tissue evidence="2">Liver</tissue>
    </source>
</reference>
<organism evidence="2 3">
    <name type="scientific">Pleurodeles waltl</name>
    <name type="common">Iberian ribbed newt</name>
    <dbReference type="NCBI Taxonomy" id="8319"/>
    <lineage>
        <taxon>Eukaryota</taxon>
        <taxon>Metazoa</taxon>
        <taxon>Chordata</taxon>
        <taxon>Craniata</taxon>
        <taxon>Vertebrata</taxon>
        <taxon>Euteleostomi</taxon>
        <taxon>Amphibia</taxon>
        <taxon>Batrachia</taxon>
        <taxon>Caudata</taxon>
        <taxon>Salamandroidea</taxon>
        <taxon>Salamandridae</taxon>
        <taxon>Pleurodelinae</taxon>
        <taxon>Pleurodeles</taxon>
    </lineage>
</organism>
<sequence length="71" mass="7831">MMIRPGLQCPTGKPQHGDSKQEKQKAAAAPHTADSSENGLLHHRRELQETGLFLLLVSKVRHYGIIECGVD</sequence>
<evidence type="ECO:0000313" key="3">
    <source>
        <dbReference type="Proteomes" id="UP001066276"/>
    </source>
</evidence>
<dbReference type="AlphaFoldDB" id="A0AAV7UZM0"/>
<dbReference type="Proteomes" id="UP001066276">
    <property type="component" value="Chromosome 2_2"/>
</dbReference>